<comment type="caution">
    <text evidence="2">The sequence shown here is derived from an EMBL/GenBank/DDBJ whole genome shotgun (WGS) entry which is preliminary data.</text>
</comment>
<organism evidence="2 3">
    <name type="scientific">Streptomyces rhizosphaericus</name>
    <dbReference type="NCBI Taxonomy" id="114699"/>
    <lineage>
        <taxon>Bacteria</taxon>
        <taxon>Bacillati</taxon>
        <taxon>Actinomycetota</taxon>
        <taxon>Actinomycetes</taxon>
        <taxon>Kitasatosporales</taxon>
        <taxon>Streptomycetaceae</taxon>
        <taxon>Streptomyces</taxon>
        <taxon>Streptomyces violaceusniger group</taxon>
    </lineage>
</organism>
<reference evidence="2 3" key="1">
    <citation type="journal article" date="2019" name="Int. J. Syst. Evol. Microbiol.">
        <title>The Global Catalogue of Microorganisms (GCM) 10K type strain sequencing project: providing services to taxonomists for standard genome sequencing and annotation.</title>
        <authorList>
            <consortium name="The Broad Institute Genomics Platform"/>
            <consortium name="The Broad Institute Genome Sequencing Center for Infectious Disease"/>
            <person name="Wu L."/>
            <person name="Ma J."/>
        </authorList>
    </citation>
    <scope>NUCLEOTIDE SEQUENCE [LARGE SCALE GENOMIC DNA]</scope>
    <source>
        <strain evidence="2 3">JCM 11445</strain>
    </source>
</reference>
<dbReference type="EMBL" id="BAAAIE010000076">
    <property type="protein sequence ID" value="GAA0996062.1"/>
    <property type="molecule type" value="Genomic_DNA"/>
</dbReference>
<evidence type="ECO:0000256" key="1">
    <source>
        <dbReference type="SAM" id="MobiDB-lite"/>
    </source>
</evidence>
<keyword evidence="3" id="KW-1185">Reference proteome</keyword>
<proteinExistence type="predicted"/>
<gene>
    <name evidence="2" type="ORF">GCM10009576_079530</name>
</gene>
<evidence type="ECO:0000313" key="3">
    <source>
        <dbReference type="Proteomes" id="UP001500033"/>
    </source>
</evidence>
<sequence>MLEWRNGRPGQAYFVTDQHPVILREFMEALFGIYGVDTPIPDLDAGTAAREVPAGSGGSCGPPLRST</sequence>
<accession>A0ABN1SLB4</accession>
<protein>
    <submittedName>
        <fullName evidence="2">Uncharacterized protein</fullName>
    </submittedName>
</protein>
<dbReference type="Proteomes" id="UP001500033">
    <property type="component" value="Unassembled WGS sequence"/>
</dbReference>
<name>A0ABN1SLB4_9ACTN</name>
<feature type="region of interest" description="Disordered" evidence="1">
    <location>
        <begin position="45"/>
        <end position="67"/>
    </location>
</feature>
<evidence type="ECO:0000313" key="2">
    <source>
        <dbReference type="EMBL" id="GAA0996062.1"/>
    </source>
</evidence>